<dbReference type="PANTHER" id="PTHR44102:SF5">
    <property type="entry name" value="PROTEIN NPG1"/>
    <property type="match status" value="1"/>
</dbReference>
<dbReference type="InterPro" id="IPR011990">
    <property type="entry name" value="TPR-like_helical_dom_sf"/>
</dbReference>
<dbReference type="Pfam" id="PF07719">
    <property type="entry name" value="TPR_2"/>
    <property type="match status" value="1"/>
</dbReference>
<reference evidence="4" key="1">
    <citation type="journal article" date="2021" name="Proc. Natl. Acad. Sci. U.S.A.">
        <title>Three genomes in the algal genus Volvox reveal the fate of a haploid sex-determining region after a transition to homothallism.</title>
        <authorList>
            <person name="Yamamoto K."/>
            <person name="Hamaji T."/>
            <person name="Kawai-Toyooka H."/>
            <person name="Matsuzaki R."/>
            <person name="Takahashi F."/>
            <person name="Nishimura Y."/>
            <person name="Kawachi M."/>
            <person name="Noguchi H."/>
            <person name="Minakuchi Y."/>
            <person name="Umen J.G."/>
            <person name="Toyoda A."/>
            <person name="Nozaki H."/>
        </authorList>
    </citation>
    <scope>NUCLEOTIDE SEQUENCE</scope>
    <source>
        <strain evidence="4">NIES-3786</strain>
    </source>
</reference>
<dbReference type="InterPro" id="IPR013105">
    <property type="entry name" value="TPR_2"/>
</dbReference>
<keyword evidence="1" id="KW-0677">Repeat</keyword>
<dbReference type="PROSITE" id="PS50293">
    <property type="entry name" value="TPR_REGION"/>
    <property type="match status" value="1"/>
</dbReference>
<feature type="repeat" description="TPR" evidence="3">
    <location>
        <begin position="358"/>
        <end position="391"/>
    </location>
</feature>
<dbReference type="PANTHER" id="PTHR44102">
    <property type="entry name" value="PROTEIN NPG1"/>
    <property type="match status" value="1"/>
</dbReference>
<evidence type="ECO:0000313" key="5">
    <source>
        <dbReference type="Proteomes" id="UP000747110"/>
    </source>
</evidence>
<dbReference type="PROSITE" id="PS50005">
    <property type="entry name" value="TPR"/>
    <property type="match status" value="1"/>
</dbReference>
<dbReference type="SUPFAM" id="SSF48452">
    <property type="entry name" value="TPR-like"/>
    <property type="match status" value="2"/>
</dbReference>
<evidence type="ECO:0000313" key="4">
    <source>
        <dbReference type="EMBL" id="GIL75479.1"/>
    </source>
</evidence>
<evidence type="ECO:0000256" key="1">
    <source>
        <dbReference type="ARBA" id="ARBA00022737"/>
    </source>
</evidence>
<dbReference type="AlphaFoldDB" id="A0A8J4FI87"/>
<evidence type="ECO:0000256" key="3">
    <source>
        <dbReference type="PROSITE-ProRule" id="PRU00339"/>
    </source>
</evidence>
<keyword evidence="5" id="KW-1185">Reference proteome</keyword>
<dbReference type="Gene3D" id="1.25.40.10">
    <property type="entry name" value="Tetratricopeptide repeat domain"/>
    <property type="match status" value="1"/>
</dbReference>
<accession>A0A8J4FI87</accession>
<evidence type="ECO:0000256" key="2">
    <source>
        <dbReference type="ARBA" id="ARBA00022803"/>
    </source>
</evidence>
<dbReference type="InterPro" id="IPR019734">
    <property type="entry name" value="TPR_rpt"/>
</dbReference>
<dbReference type="InterPro" id="IPR043376">
    <property type="entry name" value="NPG1-like"/>
</dbReference>
<dbReference type="SMART" id="SM00028">
    <property type="entry name" value="TPR"/>
    <property type="match status" value="2"/>
</dbReference>
<gene>
    <name evidence="4" type="ORF">Vretifemale_5261</name>
</gene>
<organism evidence="4 5">
    <name type="scientific">Volvox reticuliferus</name>
    <dbReference type="NCBI Taxonomy" id="1737510"/>
    <lineage>
        <taxon>Eukaryota</taxon>
        <taxon>Viridiplantae</taxon>
        <taxon>Chlorophyta</taxon>
        <taxon>core chlorophytes</taxon>
        <taxon>Chlorophyceae</taxon>
        <taxon>CS clade</taxon>
        <taxon>Chlamydomonadales</taxon>
        <taxon>Volvocaceae</taxon>
        <taxon>Volvox</taxon>
    </lineage>
</organism>
<feature type="non-terminal residue" evidence="4">
    <location>
        <position position="480"/>
    </location>
</feature>
<protein>
    <submittedName>
        <fullName evidence="4">Uncharacterized protein</fullName>
    </submittedName>
</protein>
<keyword evidence="2 3" id="KW-0802">TPR repeat</keyword>
<name>A0A8J4FI87_9CHLO</name>
<proteinExistence type="predicted"/>
<dbReference type="EMBL" id="BNCP01000007">
    <property type="protein sequence ID" value="GIL75479.1"/>
    <property type="molecule type" value="Genomic_DNA"/>
</dbReference>
<dbReference type="OrthoDB" id="545197at2759"/>
<dbReference type="Proteomes" id="UP000747110">
    <property type="component" value="Unassembled WGS sequence"/>
</dbReference>
<sequence>LSTNMSPIPTQEQLSEALRAKDGKLPEIFHILAENRSSEDSAQTWIKTAKLLISRDELERCKGILETFRGRNPDNIAATLLLSKACQRLGSERDLDESVMLARNAVGCASSPVDAMYASLQLAVSLGSRARLRSRQQVERRHDRDEAIQLLSSLELLASASGSKRTTATSNSNSSSVAQGLYTLSLLQAEQGGSHAANAKATAVSAWQAAQAAKDPQLTALCLVLLSTILSAGQGHRAALSCLSQAPTSATAAAEAPRGSAEQALWSDVLVYRLRSRLLAALSDTGPALTELLLAKKLLSGWLERGPLPAGVSRGMVEEELAKVWGELAVAIAQADGGQKAEALAAIDHALALRPWTAATRHALGTVHEALGQYEEAAAAYDDALALDPTHARTLLRKGALHVRHGSRPDLAVARDLLAEALRYEPRVAAGWYELGRVASALEHRAEAEEHMLMAVRLASEAPALEFSELPLAPARISDV</sequence>
<comment type="caution">
    <text evidence="4">The sequence shown here is derived from an EMBL/GenBank/DDBJ whole genome shotgun (WGS) entry which is preliminary data.</text>
</comment>